<keyword evidence="9 11" id="KW-0472">Membrane</keyword>
<dbReference type="SUPFAM" id="SSF90123">
    <property type="entry name" value="ABC transporter transmembrane region"/>
    <property type="match status" value="2"/>
</dbReference>
<evidence type="ECO:0000313" key="14">
    <source>
        <dbReference type="Proteomes" id="UP000035681"/>
    </source>
</evidence>
<keyword evidence="7" id="KW-0067">ATP-binding</keyword>
<feature type="transmembrane region" description="Helical" evidence="11">
    <location>
        <begin position="782"/>
        <end position="802"/>
    </location>
</feature>
<proteinExistence type="inferred from homology"/>
<feature type="transmembrane region" description="Helical" evidence="11">
    <location>
        <begin position="929"/>
        <end position="946"/>
    </location>
</feature>
<evidence type="ECO:0000256" key="6">
    <source>
        <dbReference type="ARBA" id="ARBA00022741"/>
    </source>
</evidence>
<dbReference type="Gene3D" id="3.40.50.300">
    <property type="entry name" value="P-loop containing nucleotide triphosphate hydrolases"/>
    <property type="match status" value="2"/>
</dbReference>
<dbReference type="InterPro" id="IPR027417">
    <property type="entry name" value="P-loop_NTPase"/>
</dbReference>
<feature type="transmembrane region" description="Helical" evidence="11">
    <location>
        <begin position="305"/>
        <end position="325"/>
    </location>
</feature>
<feature type="transmembrane region" description="Helical" evidence="11">
    <location>
        <begin position="119"/>
        <end position="141"/>
    </location>
</feature>
<feature type="domain" description="ABC transmembrane type-1" evidence="13">
    <location>
        <begin position="39"/>
        <end position="361"/>
    </location>
</feature>
<feature type="transmembrane region" description="Helical" evidence="11">
    <location>
        <begin position="223"/>
        <end position="242"/>
    </location>
</feature>
<dbReference type="FunFam" id="3.40.50.300:FF:000240">
    <property type="entry name" value="ABC transporter B family member 20"/>
    <property type="match status" value="1"/>
</dbReference>
<dbReference type="Pfam" id="PF00005">
    <property type="entry name" value="ABC_tran"/>
    <property type="match status" value="2"/>
</dbReference>
<evidence type="ECO:0000259" key="13">
    <source>
        <dbReference type="PROSITE" id="PS50929"/>
    </source>
</evidence>
<keyword evidence="3" id="KW-0813">Transport</keyword>
<feature type="domain" description="ABC transporter" evidence="12">
    <location>
        <begin position="1107"/>
        <end position="1344"/>
    </location>
</feature>
<feature type="domain" description="ABC transporter" evidence="12">
    <location>
        <begin position="420"/>
        <end position="656"/>
    </location>
</feature>
<feature type="transmembrane region" description="Helical" evidence="11">
    <location>
        <begin position="337"/>
        <end position="356"/>
    </location>
</feature>
<feature type="transmembrane region" description="Helical" evidence="11">
    <location>
        <begin position="197"/>
        <end position="217"/>
    </location>
</feature>
<evidence type="ECO:0000256" key="10">
    <source>
        <dbReference type="ARBA" id="ARBA00023180"/>
    </source>
</evidence>
<dbReference type="FunFam" id="3.40.50.300:FF:001370">
    <property type="entry name" value="p-GlycoProtein related"/>
    <property type="match status" value="1"/>
</dbReference>
<evidence type="ECO:0000256" key="3">
    <source>
        <dbReference type="ARBA" id="ARBA00022448"/>
    </source>
</evidence>
<dbReference type="GO" id="GO:0005524">
    <property type="term" value="F:ATP binding"/>
    <property type="evidence" value="ECO:0007669"/>
    <property type="project" value="UniProtKB-KW"/>
</dbReference>
<feature type="transmembrane region" description="Helical" evidence="11">
    <location>
        <begin position="1008"/>
        <end position="1032"/>
    </location>
</feature>
<dbReference type="PANTHER" id="PTHR43394">
    <property type="entry name" value="ATP-DEPENDENT PERMEASE MDL1, MITOCHONDRIAL"/>
    <property type="match status" value="1"/>
</dbReference>
<dbReference type="GO" id="GO:0015421">
    <property type="term" value="F:ABC-type oligopeptide transporter activity"/>
    <property type="evidence" value="ECO:0007669"/>
    <property type="project" value="TreeGrafter"/>
</dbReference>
<dbReference type="GO" id="GO:0005743">
    <property type="term" value="C:mitochondrial inner membrane"/>
    <property type="evidence" value="ECO:0007669"/>
    <property type="project" value="TreeGrafter"/>
</dbReference>
<evidence type="ECO:0000256" key="7">
    <source>
        <dbReference type="ARBA" id="ARBA00022840"/>
    </source>
</evidence>
<dbReference type="PROSITE" id="PS50929">
    <property type="entry name" value="ABC_TM1F"/>
    <property type="match status" value="2"/>
</dbReference>
<evidence type="ECO:0000256" key="1">
    <source>
        <dbReference type="ARBA" id="ARBA00004141"/>
    </source>
</evidence>
<reference evidence="15" key="1">
    <citation type="submission" date="2024-02" db="UniProtKB">
        <authorList>
            <consortium name="WormBaseParasite"/>
        </authorList>
    </citation>
    <scope>IDENTIFICATION</scope>
</reference>
<dbReference type="InterPro" id="IPR003439">
    <property type="entry name" value="ABC_transporter-like_ATP-bd"/>
</dbReference>
<dbReference type="PANTHER" id="PTHR43394:SF27">
    <property type="entry name" value="ATP-DEPENDENT TRANSLOCASE ABCB1-LIKE"/>
    <property type="match status" value="1"/>
</dbReference>
<evidence type="ECO:0000313" key="15">
    <source>
        <dbReference type="WBParaSite" id="TCONS_00006427.p1"/>
    </source>
</evidence>
<name>A0AAF5D5K0_STRER</name>
<dbReference type="InterPro" id="IPR039421">
    <property type="entry name" value="Type_1_exporter"/>
</dbReference>
<dbReference type="PROSITE" id="PS00211">
    <property type="entry name" value="ABC_TRANSPORTER_1"/>
    <property type="match status" value="2"/>
</dbReference>
<dbReference type="SUPFAM" id="SSF52540">
    <property type="entry name" value="P-loop containing nucleoside triphosphate hydrolases"/>
    <property type="match status" value="2"/>
</dbReference>
<keyword evidence="6" id="KW-0547">Nucleotide-binding</keyword>
<dbReference type="AlphaFoldDB" id="A0AAF5D5K0"/>
<dbReference type="WBParaSite" id="TCONS_00006427.p1">
    <property type="protein sequence ID" value="TCONS_00006427.p1"/>
    <property type="gene ID" value="XLOC_004578"/>
</dbReference>
<dbReference type="InterPro" id="IPR036640">
    <property type="entry name" value="ABC1_TM_sf"/>
</dbReference>
<evidence type="ECO:0000256" key="4">
    <source>
        <dbReference type="ARBA" id="ARBA00022692"/>
    </source>
</evidence>
<keyword evidence="4 11" id="KW-0812">Transmembrane</keyword>
<evidence type="ECO:0000256" key="2">
    <source>
        <dbReference type="ARBA" id="ARBA00007577"/>
    </source>
</evidence>
<dbReference type="Proteomes" id="UP000035681">
    <property type="component" value="Unplaced"/>
</dbReference>
<keyword evidence="5" id="KW-0677">Repeat</keyword>
<dbReference type="Gene3D" id="1.20.1560.10">
    <property type="entry name" value="ABC transporter type 1, transmembrane domain"/>
    <property type="match status" value="2"/>
</dbReference>
<dbReference type="GO" id="GO:0016887">
    <property type="term" value="F:ATP hydrolysis activity"/>
    <property type="evidence" value="ECO:0007669"/>
    <property type="project" value="InterPro"/>
</dbReference>
<keyword evidence="8 11" id="KW-1133">Transmembrane helix</keyword>
<dbReference type="InterPro" id="IPR017871">
    <property type="entry name" value="ABC_transporter-like_CS"/>
</dbReference>
<dbReference type="InterPro" id="IPR003593">
    <property type="entry name" value="AAA+_ATPase"/>
</dbReference>
<organism evidence="14 15">
    <name type="scientific">Strongyloides stercoralis</name>
    <name type="common">Threadworm</name>
    <dbReference type="NCBI Taxonomy" id="6248"/>
    <lineage>
        <taxon>Eukaryota</taxon>
        <taxon>Metazoa</taxon>
        <taxon>Ecdysozoa</taxon>
        <taxon>Nematoda</taxon>
        <taxon>Chromadorea</taxon>
        <taxon>Rhabditida</taxon>
        <taxon>Tylenchina</taxon>
        <taxon>Panagrolaimomorpha</taxon>
        <taxon>Strongyloidoidea</taxon>
        <taxon>Strongyloididae</taxon>
        <taxon>Strongyloides</taxon>
    </lineage>
</organism>
<comment type="subcellular location">
    <subcellularLocation>
        <location evidence="1">Membrane</location>
        <topology evidence="1">Multi-pass membrane protein</topology>
    </subcellularLocation>
</comment>
<feature type="domain" description="ABC transmembrane type-1" evidence="13">
    <location>
        <begin position="788"/>
        <end position="1072"/>
    </location>
</feature>
<feature type="transmembrane region" description="Helical" evidence="11">
    <location>
        <begin position="905"/>
        <end position="923"/>
    </location>
</feature>
<dbReference type="PROSITE" id="PS50893">
    <property type="entry name" value="ABC_TRANSPORTER_2"/>
    <property type="match status" value="2"/>
</dbReference>
<comment type="similarity">
    <text evidence="2">Belongs to the ABC transporter superfamily. ABCB family. Multidrug resistance exporter (TC 3.A.1.201) subfamily.</text>
</comment>
<dbReference type="CDD" id="cd03249">
    <property type="entry name" value="ABC_MTABC3_MDL1_MDL2"/>
    <property type="match status" value="1"/>
</dbReference>
<keyword evidence="10" id="KW-0325">Glycoprotein</keyword>
<dbReference type="Pfam" id="PF00664">
    <property type="entry name" value="ABC_membrane"/>
    <property type="match status" value="2"/>
</dbReference>
<feature type="transmembrane region" description="Helical" evidence="11">
    <location>
        <begin position="1044"/>
        <end position="1065"/>
    </location>
</feature>
<evidence type="ECO:0000256" key="9">
    <source>
        <dbReference type="ARBA" id="ARBA00023136"/>
    </source>
</evidence>
<evidence type="ECO:0000259" key="12">
    <source>
        <dbReference type="PROSITE" id="PS50893"/>
    </source>
</evidence>
<feature type="transmembrane region" description="Helical" evidence="11">
    <location>
        <begin position="37"/>
        <end position="59"/>
    </location>
</feature>
<dbReference type="GO" id="GO:0009636">
    <property type="term" value="P:response to toxic substance"/>
    <property type="evidence" value="ECO:0007669"/>
    <property type="project" value="UniProtKB-ARBA"/>
</dbReference>
<accession>A0AAF5D5K0</accession>
<protein>
    <submittedName>
        <fullName evidence="15">Uncharacterized protein</fullName>
    </submittedName>
</protein>
<feature type="transmembrane region" description="Helical" evidence="11">
    <location>
        <begin position="822"/>
        <end position="841"/>
    </location>
</feature>
<dbReference type="InterPro" id="IPR011527">
    <property type="entry name" value="ABC1_TM_dom"/>
</dbReference>
<evidence type="ECO:0000256" key="8">
    <source>
        <dbReference type="ARBA" id="ARBA00022989"/>
    </source>
</evidence>
<sequence length="1348" mass="153700">MGNKEEENIENCESIKKNSLGTIKEMYSFADKIDYQLMFWGITLSLIQAILPPFVWLIMGDFVTISIYREELNFNKTRELEDILKYNLTNKFNKTQFLKNYEIKKETLDSSFQTNATPVFLLMLTLSLITFFAAFFSRFLWEVSGARQTFKIKRAYVKKLLYMDVAWLESKHSGQIASMLSDQTDQIHQGIADHMPMTIFIFTYLSVTIFVCFYIQWDVTLVMFISLPLLIGSRIIFSKWFCKTMDEEVNLQNKITNLIKETFNHITTVISLGGQKQTLIKYEKLSIEHNKFAEDRLTASSVYDALTQVLLTEIIFTLALCYGMWRVGQENPGRLAALAINILYMCVTSISIGFHLNGINNCKKSCHDIQKILSDKPIIEVEEDCYNKKKRKKKQTFSDIVYPIQKICLPKEIKISSGEITFNNISFAYPSRPEYNVLKNINLTIPSGMHIGICGYSGSGKSTIAALLLRFYDPTEGEIHFDGIDIKKFNPNELRKMIGIVSQEPVLFDGTISDNIVYGKLNATQNEINEAARKGDAWQFISALPMGFHEKIGYKGGLLSGGQKQRIAIARAVIRNPKLLIFDEATSALDYKHEGDVQKAIEIASKGITTITIAHHLNTLKNMDKIIVLNDGKIIEEGTPEELLKIKGKYFRMYMDQKIGDFNLEAHMIDKGITKNKELKQKFSIGSYERNNYIKVDQSKFNLGERKRLGRSYSMISTKSENLAMPITFKRNRFNKSMRGNIVDLPIMESEVGTLEEEDELPGKITNLKVIGKLIVNYKEGFYILLSAIPLTILRGIFYLLVCFEVASVLEITLSPDDEISQGIFNVGSLYISLIIIKTIFEALGRLNVAKYGHGFCSYLRYNMLKKLLRHGSGYFDEDKNTPGRLVYKLINETAVLNRILSEKIDLLIPAIVCSLTSISIALFINWKLALLCSFQFPAFFFFRLIEFREANKRQKNMLDEERKVANLAHMVLSNICTIKAYNLQGHFINIFNEALKSLEKAMKYQSVISAIVFACQFSFSYIMIAITLYFGKNMMIKNEINPFNYLRVVLLTQFGANFISQLIASVTDISKARLCSEHILDVLTEKAVDMDNMSDEGFKPMISGRMKLEDIEFRYPSRPIIPILKNLNIIFNAGEKIAIIGSSGCGKSTILSLLQRLYIPTKGNVMLDNYNIKTINPQYLRRMIVSVMQEPTLFSFTIKENITFGIPEEYVTMNKVIEAAKLANIHDFIISLPNGYETNVGEYINMSGGEKQRLAIARALFREPKVLLLDEATSALDSISEKAVQKTFEEVRKKTTCIHVTHKLSSIRNADKIIVLVNGQVAEEGTHQELMKMEGFYYEMAMLQKID</sequence>
<dbReference type="GO" id="GO:0090374">
    <property type="term" value="P:oligopeptide export from mitochondrion"/>
    <property type="evidence" value="ECO:0007669"/>
    <property type="project" value="TreeGrafter"/>
</dbReference>
<evidence type="ECO:0000256" key="5">
    <source>
        <dbReference type="ARBA" id="ARBA00022737"/>
    </source>
</evidence>
<evidence type="ECO:0000256" key="11">
    <source>
        <dbReference type="SAM" id="Phobius"/>
    </source>
</evidence>
<keyword evidence="14" id="KW-1185">Reference proteome</keyword>
<dbReference type="SMART" id="SM00382">
    <property type="entry name" value="AAA"/>
    <property type="match status" value="2"/>
</dbReference>